<dbReference type="Gene3D" id="2.10.260.10">
    <property type="match status" value="1"/>
</dbReference>
<dbReference type="Gene3D" id="1.40.20.10">
    <property type="entry name" value="CHAD domain"/>
    <property type="match status" value="1"/>
</dbReference>
<feature type="coiled-coil region" evidence="2">
    <location>
        <begin position="356"/>
        <end position="408"/>
    </location>
</feature>
<dbReference type="EMBL" id="JBHLTP010000024">
    <property type="protein sequence ID" value="MFC0526028.1"/>
    <property type="molecule type" value="Genomic_DNA"/>
</dbReference>
<accession>A0ABV6LUE5</accession>
<dbReference type="SUPFAM" id="SSF89447">
    <property type="entry name" value="AbrB/MazE/MraZ-like"/>
    <property type="match status" value="1"/>
</dbReference>
<evidence type="ECO:0000259" key="4">
    <source>
        <dbReference type="PROSITE" id="PS51740"/>
    </source>
</evidence>
<evidence type="ECO:0000259" key="3">
    <source>
        <dbReference type="PROSITE" id="PS51708"/>
    </source>
</evidence>
<dbReference type="SMART" id="SM00880">
    <property type="entry name" value="CHAD"/>
    <property type="match status" value="1"/>
</dbReference>
<comment type="caution">
    <text evidence="5">The sequence shown here is derived from an EMBL/GenBank/DDBJ whole genome shotgun (WGS) entry which is preliminary data.</text>
</comment>
<evidence type="ECO:0000256" key="1">
    <source>
        <dbReference type="PROSITE-ProRule" id="PRU01076"/>
    </source>
</evidence>
<dbReference type="SMART" id="SM00966">
    <property type="entry name" value="SpoVT_AbrB"/>
    <property type="match status" value="2"/>
</dbReference>
<evidence type="ECO:0000313" key="6">
    <source>
        <dbReference type="Proteomes" id="UP001589836"/>
    </source>
</evidence>
<feature type="domain" description="SpoVT-AbrB" evidence="4">
    <location>
        <begin position="4"/>
        <end position="47"/>
    </location>
</feature>
<name>A0ABV6LUE5_9BACI</name>
<proteinExistence type="predicted"/>
<protein>
    <submittedName>
        <fullName evidence="5">CHAD domain-containing protein</fullName>
    </submittedName>
</protein>
<dbReference type="InterPro" id="IPR007899">
    <property type="entry name" value="CHAD_dom"/>
</dbReference>
<evidence type="ECO:0000313" key="5">
    <source>
        <dbReference type="EMBL" id="MFC0526028.1"/>
    </source>
</evidence>
<dbReference type="Proteomes" id="UP001589836">
    <property type="component" value="Unassembled WGS sequence"/>
</dbReference>
<dbReference type="RefSeq" id="WP_377351883.1">
    <property type="nucleotide sequence ID" value="NZ_JBHLTP010000024.1"/>
</dbReference>
<dbReference type="PANTHER" id="PTHR39339">
    <property type="entry name" value="SLR1444 PROTEIN"/>
    <property type="match status" value="1"/>
</dbReference>
<keyword evidence="2" id="KW-0175">Coiled coil</keyword>
<dbReference type="InterPro" id="IPR007159">
    <property type="entry name" value="SpoVT-AbrB_dom"/>
</dbReference>
<dbReference type="Pfam" id="PF05235">
    <property type="entry name" value="CHAD"/>
    <property type="match status" value="1"/>
</dbReference>
<evidence type="ECO:0000256" key="2">
    <source>
        <dbReference type="SAM" id="Coils"/>
    </source>
</evidence>
<dbReference type="InterPro" id="IPR037914">
    <property type="entry name" value="SpoVT-AbrB_sf"/>
</dbReference>
<keyword evidence="1" id="KW-0238">DNA-binding</keyword>
<sequence>MEQSQTLTIDGMGRVIIPKELRDALGFEDQGLAIQALNKRRGVSISKATTNTPKKDTKKLDVDGRLLIPAQYRRELEWAKGKQLELEMENQYAVLQESPDRCTVCGSKKHLLHVKEEYVCEDCLNTGNDTLVHKWMKGLDDIAHEYMEYCEKCLSFEDTEDVHQARVKGRRMEMILGFLQVEKQHPLLEKIQEAHDKLGKVRESDVFIEQFYKRLEQEEDPDKAEVYRQYMELREEKRRKQQKKLKKNLPDIINEQFMEEWVQFRDQEARHYVLSLHADNQLEPYEQSFNAQIEKFEQEAEDSGLQAKSTLKALHKVRIESKALRYIHKYIANMYGQPYKKRAKHFKKAQKELGHINDLRDFLKELKDNQKKVEMKKDQIQLVKTQLEDELTEQLEALNIEQYKLQEA</sequence>
<gene>
    <name evidence="5" type="ORF">ACFFGV_20850</name>
</gene>
<dbReference type="InterPro" id="IPR038186">
    <property type="entry name" value="CHAD_dom_sf"/>
</dbReference>
<dbReference type="PANTHER" id="PTHR39339:SF1">
    <property type="entry name" value="CHAD DOMAIN-CONTAINING PROTEIN"/>
    <property type="match status" value="1"/>
</dbReference>
<organism evidence="5 6">
    <name type="scientific">Pontibacillus salicampi</name>
    <dbReference type="NCBI Taxonomy" id="1449801"/>
    <lineage>
        <taxon>Bacteria</taxon>
        <taxon>Bacillati</taxon>
        <taxon>Bacillota</taxon>
        <taxon>Bacilli</taxon>
        <taxon>Bacillales</taxon>
        <taxon>Bacillaceae</taxon>
        <taxon>Pontibacillus</taxon>
    </lineage>
</organism>
<feature type="domain" description="CHAD" evidence="3">
    <location>
        <begin position="124"/>
        <end position="408"/>
    </location>
</feature>
<dbReference type="PROSITE" id="PS51740">
    <property type="entry name" value="SPOVT_ABRB"/>
    <property type="match status" value="1"/>
</dbReference>
<reference evidence="5 6" key="1">
    <citation type="submission" date="2024-09" db="EMBL/GenBank/DDBJ databases">
        <authorList>
            <person name="Sun Q."/>
            <person name="Mori K."/>
        </authorList>
    </citation>
    <scope>NUCLEOTIDE SEQUENCE [LARGE SCALE GENOMIC DNA]</scope>
    <source>
        <strain evidence="5 6">NCAIM B.02529</strain>
    </source>
</reference>
<keyword evidence="6" id="KW-1185">Reference proteome</keyword>
<dbReference type="PROSITE" id="PS51708">
    <property type="entry name" value="CHAD"/>
    <property type="match status" value="1"/>
</dbReference>